<feature type="compositionally biased region" description="Basic and acidic residues" evidence="1">
    <location>
        <begin position="488"/>
        <end position="499"/>
    </location>
</feature>
<dbReference type="InterPro" id="IPR013228">
    <property type="entry name" value="PE-PPE_C"/>
</dbReference>
<feature type="compositionally biased region" description="Low complexity" evidence="1">
    <location>
        <begin position="519"/>
        <end position="528"/>
    </location>
</feature>
<evidence type="ECO:0000313" key="6">
    <source>
        <dbReference type="Proteomes" id="UP001162885"/>
    </source>
</evidence>
<organism evidence="4 6">
    <name type="scientific">Mycolicibacterium boenickei</name>
    <dbReference type="NCBI Taxonomy" id="146017"/>
    <lineage>
        <taxon>Bacteria</taxon>
        <taxon>Bacillati</taxon>
        <taxon>Actinomycetota</taxon>
        <taxon>Actinomycetes</taxon>
        <taxon>Mycobacteriales</taxon>
        <taxon>Mycobacteriaceae</taxon>
        <taxon>Mycolicibacterium</taxon>
    </lineage>
</organism>
<reference evidence="3 5" key="1">
    <citation type="journal article" date="2019" name="Emerg. Microbes Infect.">
        <title>Comprehensive subspecies identification of 175 nontuberculous mycobacteria species based on 7547 genomic profiles.</title>
        <authorList>
            <person name="Matsumoto Y."/>
            <person name="Kinjo T."/>
            <person name="Motooka D."/>
            <person name="Nabeya D."/>
            <person name="Jung N."/>
            <person name="Uechi K."/>
            <person name="Horii T."/>
            <person name="Iida T."/>
            <person name="Fujita J."/>
            <person name="Nakamura S."/>
        </authorList>
    </citation>
    <scope>NUCLEOTIDE SEQUENCE [LARGE SCALE GENOMIC DNA]</scope>
    <source>
        <strain evidence="3 5">JCM 15653</strain>
    </source>
</reference>
<protein>
    <submittedName>
        <fullName evidence="4">PE-PPE domain-containing protein</fullName>
    </submittedName>
</protein>
<dbReference type="Proteomes" id="UP001162885">
    <property type="component" value="Chromosome"/>
</dbReference>
<keyword evidence="5" id="KW-1185">Reference proteome</keyword>
<evidence type="ECO:0000313" key="3">
    <source>
        <dbReference type="EMBL" id="BBX90124.1"/>
    </source>
</evidence>
<reference evidence="4 6" key="3">
    <citation type="journal article" date="2022" name="BMC Genomics">
        <title>Comparative genome analysis of mycobacteria focusing on tRNA and non-coding RNA.</title>
        <authorList>
            <person name="Behra P.R.K."/>
            <person name="Pettersson B.M.F."/>
            <person name="Ramesh M."/>
            <person name="Das S."/>
            <person name="Dasgupta S."/>
            <person name="Kirsebom L.A."/>
        </authorList>
    </citation>
    <scope>NUCLEOTIDE SEQUENCE [LARGE SCALE GENOMIC DNA]</scope>
    <source>
        <strain evidence="4 6">DSM 44677</strain>
    </source>
</reference>
<dbReference type="EMBL" id="CP060016">
    <property type="protein sequence ID" value="UNC00383.1"/>
    <property type="molecule type" value="Genomic_DNA"/>
</dbReference>
<proteinExistence type="predicted"/>
<evidence type="ECO:0000313" key="5">
    <source>
        <dbReference type="Proteomes" id="UP000466683"/>
    </source>
</evidence>
<gene>
    <name evidence="4" type="ORF">H5U98_02720</name>
    <name evidence="3" type="ORF">MBOE_17730</name>
</gene>
<sequence length="528" mass="54823">MVGMGGAKPVQKFAMVGAAAVVATALTVGTAVPPVAPVAEAAYGVFTTGPLFGALDAVGVDINDLLPDEVQAILDPLGVDIVNIPSNSVAINNAVNDISFVAPPLINSRAGVVVGFGLGSYQATRAYQALRSSAQGDTWEGYDALEPGPVVLGRQRTNTTNLVLVLIRNPSRPNGGLFARFAPVADLFGVDTVTPPGGRVPDPATGIDLNTATVDVTWAYDVLSDAPVTLNPVSWANSIAASIFLTNVLGGVEIKGDAPNDVLLNVGAILAGTLIDVTPTGGSYYLTAVPNDLALLEPMRLPVRVINAVTGWNLDTPLADAIQPALQILVDIGYSDVVREPDGTYHRTYDTAGDPTPLLSEFPLDSPAEYLRVPGDVARALVRGFRDEFLPGAPDADDPAPEITAPLAITDASEPPAQKLAQPDEKAPVQAEERQSTPLRNPARSAVKDVRTQVRNAAKGVRAQVDKAADDVRAAVKKVVRGGTSEADESKATESKATEAKTTQSKPAKAKTADKSVSKKSAAASADD</sequence>
<dbReference type="Pfam" id="PF08237">
    <property type="entry name" value="PE-PPE"/>
    <property type="match status" value="1"/>
</dbReference>
<reference evidence="3" key="2">
    <citation type="submission" date="2020-02" db="EMBL/GenBank/DDBJ databases">
        <authorList>
            <person name="Matsumoto Y."/>
            <person name="Motooka D."/>
            <person name="Nakamura S."/>
        </authorList>
    </citation>
    <scope>NUCLEOTIDE SEQUENCE</scope>
    <source>
        <strain evidence="3">JCM 15653</strain>
    </source>
</reference>
<evidence type="ECO:0000313" key="4">
    <source>
        <dbReference type="EMBL" id="UNC00383.1"/>
    </source>
</evidence>
<dbReference type="Proteomes" id="UP000466683">
    <property type="component" value="Chromosome"/>
</dbReference>
<feature type="compositionally biased region" description="Basic and acidic residues" evidence="1">
    <location>
        <begin position="422"/>
        <end position="435"/>
    </location>
</feature>
<dbReference type="EMBL" id="AP022579">
    <property type="protein sequence ID" value="BBX90124.1"/>
    <property type="molecule type" value="Genomic_DNA"/>
</dbReference>
<evidence type="ECO:0000256" key="1">
    <source>
        <dbReference type="SAM" id="MobiDB-lite"/>
    </source>
</evidence>
<dbReference type="RefSeq" id="WP_077740109.1">
    <property type="nucleotide sequence ID" value="NZ_AP022579.1"/>
</dbReference>
<dbReference type="AlphaFoldDB" id="A0AAX2ZZR8"/>
<evidence type="ECO:0000259" key="2">
    <source>
        <dbReference type="Pfam" id="PF08237"/>
    </source>
</evidence>
<feature type="region of interest" description="Disordered" evidence="1">
    <location>
        <begin position="412"/>
        <end position="451"/>
    </location>
</feature>
<feature type="domain" description="PE-PPE" evidence="2">
    <location>
        <begin position="159"/>
        <end position="335"/>
    </location>
</feature>
<accession>A0AAX2ZZR8</accession>
<feature type="region of interest" description="Disordered" evidence="1">
    <location>
        <begin position="479"/>
        <end position="528"/>
    </location>
</feature>
<name>A0AAX2ZZR8_9MYCO</name>